<keyword evidence="9" id="KW-1185">Reference proteome</keyword>
<comment type="subcellular location">
    <subcellularLocation>
        <location evidence="1">Cytoplasmic vesicle</location>
    </subcellularLocation>
    <subcellularLocation>
        <location evidence="2">Golgi apparatus</location>
        <location evidence="2">trans-Golgi network</location>
    </subcellularLocation>
</comment>
<dbReference type="GO" id="GO:0032588">
    <property type="term" value="C:trans-Golgi network membrane"/>
    <property type="evidence" value="ECO:0007669"/>
    <property type="project" value="TreeGrafter"/>
</dbReference>
<dbReference type="InterPro" id="IPR035802">
    <property type="entry name" value="ENTH/VHS_tepsin"/>
</dbReference>
<reference evidence="8" key="3">
    <citation type="submission" date="2025-09" db="UniProtKB">
        <authorList>
            <consortium name="Ensembl"/>
        </authorList>
    </citation>
    <scope>IDENTIFICATION</scope>
</reference>
<reference evidence="8" key="1">
    <citation type="submission" date="2021-04" db="EMBL/GenBank/DDBJ databases">
        <authorList>
            <consortium name="Wellcome Sanger Institute Data Sharing"/>
        </authorList>
    </citation>
    <scope>NUCLEOTIDE SEQUENCE [LARGE SCALE GENOMIC DNA]</scope>
</reference>
<dbReference type="GeneTree" id="ENSGT00390000015076"/>
<dbReference type="Ensembl" id="ENSATET00000043385.2">
    <property type="protein sequence ID" value="ENSATEP00000041091.1"/>
    <property type="gene ID" value="ENSATEG00000013923.3"/>
</dbReference>
<dbReference type="AlphaFoldDB" id="A0A7N6F7F4"/>
<dbReference type="SUPFAM" id="SSF48464">
    <property type="entry name" value="ENTH/VHS domain"/>
    <property type="match status" value="1"/>
</dbReference>
<dbReference type="GO" id="GO:0031410">
    <property type="term" value="C:cytoplasmic vesicle"/>
    <property type="evidence" value="ECO:0007669"/>
    <property type="project" value="UniProtKB-SubCell"/>
</dbReference>
<feature type="domain" description="ENTH" evidence="6">
    <location>
        <begin position="18"/>
        <end position="124"/>
    </location>
</feature>
<accession>A0A7N6F7F4</accession>
<name>A0A7N6F7F4_ANATE</name>
<dbReference type="SUPFAM" id="SSF48371">
    <property type="entry name" value="ARM repeat"/>
    <property type="match status" value="1"/>
</dbReference>
<evidence type="ECO:0000313" key="8">
    <source>
        <dbReference type="Ensembl" id="ENSATEP00000041091.1"/>
    </source>
</evidence>
<feature type="compositionally biased region" description="Polar residues" evidence="5">
    <location>
        <begin position="382"/>
        <end position="398"/>
    </location>
</feature>
<dbReference type="Pfam" id="PF01417">
    <property type="entry name" value="ENTH"/>
    <property type="match status" value="1"/>
</dbReference>
<keyword evidence="4" id="KW-0968">Cytoplasmic vesicle</keyword>
<evidence type="ECO:0000313" key="9">
    <source>
        <dbReference type="Proteomes" id="UP000265040"/>
    </source>
</evidence>
<feature type="compositionally biased region" description="Polar residues" evidence="5">
    <location>
        <begin position="233"/>
        <end position="248"/>
    </location>
</feature>
<evidence type="ECO:0000256" key="3">
    <source>
        <dbReference type="ARBA" id="ARBA00023034"/>
    </source>
</evidence>
<feature type="region of interest" description="Disordered" evidence="5">
    <location>
        <begin position="378"/>
        <end position="398"/>
    </location>
</feature>
<keyword evidence="3" id="KW-0333">Golgi apparatus</keyword>
<evidence type="ECO:0000256" key="1">
    <source>
        <dbReference type="ARBA" id="ARBA00004541"/>
    </source>
</evidence>
<reference evidence="8" key="2">
    <citation type="submission" date="2025-08" db="UniProtKB">
        <authorList>
            <consortium name="Ensembl"/>
        </authorList>
    </citation>
    <scope>IDENTIFICATION</scope>
</reference>
<dbReference type="InterPro" id="IPR013809">
    <property type="entry name" value="ENTH"/>
</dbReference>
<feature type="region of interest" description="Disordered" evidence="5">
    <location>
        <begin position="203"/>
        <end position="253"/>
    </location>
</feature>
<proteinExistence type="predicted"/>
<gene>
    <name evidence="8" type="primary">TEPSIN</name>
</gene>
<dbReference type="PANTHER" id="PTHR21514:SF0">
    <property type="entry name" value="AP-4 COMPLEX ACCESSORY SUBUNIT TEPSIN"/>
    <property type="match status" value="1"/>
</dbReference>
<evidence type="ECO:0000256" key="4">
    <source>
        <dbReference type="ARBA" id="ARBA00023329"/>
    </source>
</evidence>
<dbReference type="Proteomes" id="UP000265040">
    <property type="component" value="Chromosome 19"/>
</dbReference>
<evidence type="ECO:0000256" key="2">
    <source>
        <dbReference type="ARBA" id="ARBA00004601"/>
    </source>
</evidence>
<dbReference type="InterPro" id="IPR039273">
    <property type="entry name" value="TEPSIN"/>
</dbReference>
<feature type="compositionally biased region" description="Basic and acidic residues" evidence="5">
    <location>
        <begin position="478"/>
        <end position="488"/>
    </location>
</feature>
<feature type="region of interest" description="Disordered" evidence="5">
    <location>
        <begin position="425"/>
        <end position="466"/>
    </location>
</feature>
<dbReference type="InterPro" id="IPR058028">
    <property type="entry name" value="Tepsin_VHS/ENTH-like"/>
</dbReference>
<dbReference type="PANTHER" id="PTHR21514">
    <property type="entry name" value="AP-4 COMPLEX ACCESSORY SUBUNIT TEPSIN"/>
    <property type="match status" value="1"/>
</dbReference>
<evidence type="ECO:0000256" key="5">
    <source>
        <dbReference type="SAM" id="MobiDB-lite"/>
    </source>
</evidence>
<dbReference type="InterPro" id="IPR016024">
    <property type="entry name" value="ARM-type_fold"/>
</dbReference>
<dbReference type="CDD" id="cd03572">
    <property type="entry name" value="ENTH_like_Tepsin"/>
    <property type="match status" value="1"/>
</dbReference>
<dbReference type="InterPro" id="IPR008942">
    <property type="entry name" value="ENTH_VHS"/>
</dbReference>
<feature type="compositionally biased region" description="Low complexity" evidence="5">
    <location>
        <begin position="212"/>
        <end position="221"/>
    </location>
</feature>
<protein>
    <recommendedName>
        <fullName evidence="10">ENTH domain-containing protein</fullName>
    </recommendedName>
</protein>
<dbReference type="Pfam" id="PF25827">
    <property type="entry name" value="TVHS-like"/>
    <property type="match status" value="1"/>
</dbReference>
<feature type="region of interest" description="Disordered" evidence="5">
    <location>
        <begin position="532"/>
        <end position="551"/>
    </location>
</feature>
<feature type="domain" description="AP-4 complex accessory subunit Tepsin VHS/ENTH-like" evidence="7">
    <location>
        <begin position="267"/>
        <end position="370"/>
    </location>
</feature>
<dbReference type="Gene3D" id="1.25.40.90">
    <property type="match status" value="1"/>
</dbReference>
<feature type="region of interest" description="Disordered" evidence="5">
    <location>
        <begin position="478"/>
        <end position="503"/>
    </location>
</feature>
<sequence>MATFMERLTFLQKVPTLMKATADDENPCPGYLFQEIGKISNESSGCGQCLLEYLLERLQVESCNVKLKVLKIFVHLCGHGSHHFLTELRRNSTFIQQASVYSGPPDPVHGTALYQKVRNTAQSFCSGMGSATSHRSGMQGFGYSPGKQGTGSDSLLDKIQKAAEVVASAVLPPTEHQDYCKAHTAALLLPVLITVTQRCPGQVGGGWEETDSSNSSSHNSSQDIAASGRASVGSKSAGTGSQSGTSRESSGDLSERVEALQLGDCGQELALIKRLTEGSRVFLSREESQHFIKECATLNCEVVMELLSSKLQDPSNTVKMRALCAVACLMTSDLLSLEQMFGVTQRRLCQLSEGPAGPVANKATKILRQFEALMGGPLQAPKQDTVNSSQQPTTNPFPTSTYIDPLLPIHSAHTITRLNLYQPNMLPRGITQPPNHPASPSSPTSAQRDFSGELVNDTGEGHPSLQEPACTAEMKLAAEDPELVRDRSSTPPTEMESKQAHLSRPSLFSGMELVTKGRLLCERETCLTETGTMDSDLKENPAVHSSDSPANSSCISKTCDAVSSISSQPVSAFSFLNF</sequence>
<evidence type="ECO:0008006" key="10">
    <source>
        <dbReference type="Google" id="ProtNLM"/>
    </source>
</evidence>
<evidence type="ECO:0000259" key="7">
    <source>
        <dbReference type="Pfam" id="PF25827"/>
    </source>
</evidence>
<feature type="compositionally biased region" description="Polar residues" evidence="5">
    <location>
        <begin position="438"/>
        <end position="448"/>
    </location>
</feature>
<organism evidence="8 9">
    <name type="scientific">Anabas testudineus</name>
    <name type="common">Climbing perch</name>
    <name type="synonym">Anthias testudineus</name>
    <dbReference type="NCBI Taxonomy" id="64144"/>
    <lineage>
        <taxon>Eukaryota</taxon>
        <taxon>Metazoa</taxon>
        <taxon>Chordata</taxon>
        <taxon>Craniata</taxon>
        <taxon>Vertebrata</taxon>
        <taxon>Euteleostomi</taxon>
        <taxon>Actinopterygii</taxon>
        <taxon>Neopterygii</taxon>
        <taxon>Teleostei</taxon>
        <taxon>Neoteleostei</taxon>
        <taxon>Acanthomorphata</taxon>
        <taxon>Anabantaria</taxon>
        <taxon>Anabantiformes</taxon>
        <taxon>Anabantoidei</taxon>
        <taxon>Anabantidae</taxon>
        <taxon>Anabas</taxon>
    </lineage>
</organism>
<evidence type="ECO:0000259" key="6">
    <source>
        <dbReference type="Pfam" id="PF01417"/>
    </source>
</evidence>